<keyword evidence="3" id="KW-1185">Reference proteome</keyword>
<accession>A0A542ZLQ2</accession>
<keyword evidence="2" id="KW-0689">Ribosomal protein</keyword>
<sequence length="335" mass="37338">MLIRQVDVHDDAELGQAHAVLDAALRFERPYAPPWPLRELAVDLRNPAPGEWMGAWAAWEEHAVVGMAWVWESLVDNTDKSWLQVCVDPRHRGRGVGSALAEQVVACCAGAGRTVLLTESAYPEAAAADHGYRRFAERHGFRLASTEVHRVLDLPVADRRLDELAAAAAPRHTAYRLETFAGDVPEELLPSLCHVRNHLAVDAPTGEIDYEPEAETPELYREREVRLREQGRVRLTTLAMAPGGEVVAYTDLAVTPDEPEHVHQWGTMVRRDHRGHRLGLGLKVGNLQALQRSWPGARLVHTGNADVNAHMIGINEALGFRVVELLPEFQRRLEL</sequence>
<dbReference type="InterPro" id="IPR000182">
    <property type="entry name" value="GNAT_dom"/>
</dbReference>
<reference evidence="2 3" key="1">
    <citation type="submission" date="2019-06" db="EMBL/GenBank/DDBJ databases">
        <title>Sequencing the genomes of 1000 actinobacteria strains.</title>
        <authorList>
            <person name="Klenk H.-P."/>
        </authorList>
    </citation>
    <scope>NUCLEOTIDE SEQUENCE [LARGE SCALE GENOMIC DNA]</scope>
    <source>
        <strain evidence="2 3">DSM 18082</strain>
    </source>
</reference>
<organism evidence="2 3">
    <name type="scientific">Oryzihumus leptocrescens</name>
    <dbReference type="NCBI Taxonomy" id="297536"/>
    <lineage>
        <taxon>Bacteria</taxon>
        <taxon>Bacillati</taxon>
        <taxon>Actinomycetota</taxon>
        <taxon>Actinomycetes</taxon>
        <taxon>Micrococcales</taxon>
        <taxon>Intrasporangiaceae</taxon>
        <taxon>Oryzihumus</taxon>
    </lineage>
</organism>
<comment type="caution">
    <text evidence="2">The sequence shown here is derived from an EMBL/GenBank/DDBJ whole genome shotgun (WGS) entry which is preliminary data.</text>
</comment>
<dbReference type="EMBL" id="VFOQ01000001">
    <property type="protein sequence ID" value="TQL61292.1"/>
    <property type="molecule type" value="Genomic_DNA"/>
</dbReference>
<dbReference type="InterPro" id="IPR016181">
    <property type="entry name" value="Acyl_CoA_acyltransferase"/>
</dbReference>
<evidence type="ECO:0000313" key="2">
    <source>
        <dbReference type="EMBL" id="TQL61292.1"/>
    </source>
</evidence>
<gene>
    <name evidence="2" type="ORF">FB474_2700</name>
</gene>
<proteinExistence type="predicted"/>
<dbReference type="RefSeq" id="WP_185746161.1">
    <property type="nucleotide sequence ID" value="NZ_BAAAKX010000001.1"/>
</dbReference>
<dbReference type="GO" id="GO:0016747">
    <property type="term" value="F:acyltransferase activity, transferring groups other than amino-acyl groups"/>
    <property type="evidence" value="ECO:0007669"/>
    <property type="project" value="InterPro"/>
</dbReference>
<dbReference type="GO" id="GO:0005840">
    <property type="term" value="C:ribosome"/>
    <property type="evidence" value="ECO:0007669"/>
    <property type="project" value="UniProtKB-KW"/>
</dbReference>
<dbReference type="SUPFAM" id="SSF55729">
    <property type="entry name" value="Acyl-CoA N-acyltransferases (Nat)"/>
    <property type="match status" value="2"/>
</dbReference>
<dbReference type="Gene3D" id="3.40.630.30">
    <property type="match status" value="1"/>
</dbReference>
<dbReference type="Proteomes" id="UP000319514">
    <property type="component" value="Unassembled WGS sequence"/>
</dbReference>
<feature type="domain" description="N-acetyltransferase" evidence="1">
    <location>
        <begin position="1"/>
        <end position="163"/>
    </location>
</feature>
<dbReference type="Pfam" id="PF13508">
    <property type="entry name" value="Acetyltransf_7"/>
    <property type="match status" value="1"/>
</dbReference>
<name>A0A542ZLQ2_9MICO</name>
<evidence type="ECO:0000259" key="1">
    <source>
        <dbReference type="PROSITE" id="PS51186"/>
    </source>
</evidence>
<dbReference type="AlphaFoldDB" id="A0A542ZLQ2"/>
<evidence type="ECO:0000313" key="3">
    <source>
        <dbReference type="Proteomes" id="UP000319514"/>
    </source>
</evidence>
<dbReference type="CDD" id="cd04301">
    <property type="entry name" value="NAT_SF"/>
    <property type="match status" value="1"/>
</dbReference>
<keyword evidence="2" id="KW-0687">Ribonucleoprotein</keyword>
<dbReference type="PROSITE" id="PS51186">
    <property type="entry name" value="GNAT"/>
    <property type="match status" value="1"/>
</dbReference>
<protein>
    <submittedName>
        <fullName evidence="2">Ribosomal protein S18 acetylase RimI-like enzyme</fullName>
    </submittedName>
</protein>